<protein>
    <submittedName>
        <fullName evidence="2">Uncharacterized protein</fullName>
    </submittedName>
</protein>
<evidence type="ECO:0000313" key="3">
    <source>
        <dbReference type="Proteomes" id="UP000821866"/>
    </source>
</evidence>
<reference evidence="2" key="2">
    <citation type="submission" date="2021-09" db="EMBL/GenBank/DDBJ databases">
        <authorList>
            <person name="Jia N."/>
            <person name="Wang J."/>
            <person name="Shi W."/>
            <person name="Du L."/>
            <person name="Sun Y."/>
            <person name="Zhan W."/>
            <person name="Jiang J."/>
            <person name="Wang Q."/>
            <person name="Zhang B."/>
            <person name="Ji P."/>
            <person name="Sakyi L.B."/>
            <person name="Cui X."/>
            <person name="Yuan T."/>
            <person name="Jiang B."/>
            <person name="Yang W."/>
            <person name="Lam T.T.-Y."/>
            <person name="Chang Q."/>
            <person name="Ding S."/>
            <person name="Wang X."/>
            <person name="Zhu J."/>
            <person name="Ruan X."/>
            <person name="Zhao L."/>
            <person name="Wei J."/>
            <person name="Que T."/>
            <person name="Du C."/>
            <person name="Cheng J."/>
            <person name="Dai P."/>
            <person name="Han X."/>
            <person name="Huang E."/>
            <person name="Gao Y."/>
            <person name="Liu J."/>
            <person name="Shao H."/>
            <person name="Ye R."/>
            <person name="Li L."/>
            <person name="Wei W."/>
            <person name="Wang X."/>
            <person name="Wang C."/>
            <person name="Huo Q."/>
            <person name="Li W."/>
            <person name="Guo W."/>
            <person name="Chen H."/>
            <person name="Chen S."/>
            <person name="Zhou L."/>
            <person name="Zhou L."/>
            <person name="Ni X."/>
            <person name="Tian J."/>
            <person name="Zhou Y."/>
            <person name="Sheng Y."/>
            <person name="Liu T."/>
            <person name="Pan Y."/>
            <person name="Xia L."/>
            <person name="Li J."/>
            <person name="Zhao F."/>
            <person name="Cao W."/>
        </authorList>
    </citation>
    <scope>NUCLEOTIDE SEQUENCE</scope>
    <source>
        <strain evidence="2">Rmic-2018</strain>
        <tissue evidence="2">Larvae</tissue>
    </source>
</reference>
<dbReference type="EMBL" id="JABSTU010000005">
    <property type="protein sequence ID" value="KAH8031337.1"/>
    <property type="molecule type" value="Genomic_DNA"/>
</dbReference>
<proteinExistence type="predicted"/>
<feature type="compositionally biased region" description="Basic and acidic residues" evidence="1">
    <location>
        <begin position="146"/>
        <end position="157"/>
    </location>
</feature>
<accession>A0A9J6EAR4</accession>
<feature type="region of interest" description="Disordered" evidence="1">
    <location>
        <begin position="1"/>
        <end position="67"/>
    </location>
</feature>
<feature type="compositionally biased region" description="Polar residues" evidence="1">
    <location>
        <begin position="119"/>
        <end position="129"/>
    </location>
</feature>
<evidence type="ECO:0000313" key="2">
    <source>
        <dbReference type="EMBL" id="KAH8031337.1"/>
    </source>
</evidence>
<name>A0A9J6EAR4_RHIMP</name>
<organism evidence="2 3">
    <name type="scientific">Rhipicephalus microplus</name>
    <name type="common">Cattle tick</name>
    <name type="synonym">Boophilus microplus</name>
    <dbReference type="NCBI Taxonomy" id="6941"/>
    <lineage>
        <taxon>Eukaryota</taxon>
        <taxon>Metazoa</taxon>
        <taxon>Ecdysozoa</taxon>
        <taxon>Arthropoda</taxon>
        <taxon>Chelicerata</taxon>
        <taxon>Arachnida</taxon>
        <taxon>Acari</taxon>
        <taxon>Parasitiformes</taxon>
        <taxon>Ixodida</taxon>
        <taxon>Ixodoidea</taxon>
        <taxon>Ixodidae</taxon>
        <taxon>Rhipicephalinae</taxon>
        <taxon>Rhipicephalus</taxon>
        <taxon>Boophilus</taxon>
    </lineage>
</organism>
<sequence>MFNPTNAAAHACSLNSQPPEGVQARVQSQGREWTAVRGNSVGRSSCGSETSHEVDHPEEPMNVGVRGPEEEASGLFFSASTLAQHRGSYEHSTWPVYEGGNSFTCEGTGPGSASRIRANDTQGPKSGTFSGEHEAYAHDIVPPESANDRNRTTRGDDAVTNSTATSF</sequence>
<dbReference type="Proteomes" id="UP000821866">
    <property type="component" value="Chromosome 3"/>
</dbReference>
<feature type="compositionally biased region" description="Basic and acidic residues" evidence="1">
    <location>
        <begin position="50"/>
        <end position="59"/>
    </location>
</feature>
<dbReference type="AlphaFoldDB" id="A0A9J6EAR4"/>
<gene>
    <name evidence="2" type="ORF">HPB51_016395</name>
</gene>
<comment type="caution">
    <text evidence="2">The sequence shown here is derived from an EMBL/GenBank/DDBJ whole genome shotgun (WGS) entry which is preliminary data.</text>
</comment>
<dbReference type="VEuPathDB" id="VectorBase:LOC119164986"/>
<keyword evidence="3" id="KW-1185">Reference proteome</keyword>
<evidence type="ECO:0000256" key="1">
    <source>
        <dbReference type="SAM" id="MobiDB-lite"/>
    </source>
</evidence>
<reference evidence="2" key="1">
    <citation type="journal article" date="2020" name="Cell">
        <title>Large-Scale Comparative Analyses of Tick Genomes Elucidate Their Genetic Diversity and Vector Capacities.</title>
        <authorList>
            <consortium name="Tick Genome and Microbiome Consortium (TIGMIC)"/>
            <person name="Jia N."/>
            <person name="Wang J."/>
            <person name="Shi W."/>
            <person name="Du L."/>
            <person name="Sun Y."/>
            <person name="Zhan W."/>
            <person name="Jiang J.F."/>
            <person name="Wang Q."/>
            <person name="Zhang B."/>
            <person name="Ji P."/>
            <person name="Bell-Sakyi L."/>
            <person name="Cui X.M."/>
            <person name="Yuan T.T."/>
            <person name="Jiang B.G."/>
            <person name="Yang W.F."/>
            <person name="Lam T.T."/>
            <person name="Chang Q.C."/>
            <person name="Ding S.J."/>
            <person name="Wang X.J."/>
            <person name="Zhu J.G."/>
            <person name="Ruan X.D."/>
            <person name="Zhao L."/>
            <person name="Wei J.T."/>
            <person name="Ye R.Z."/>
            <person name="Que T.C."/>
            <person name="Du C.H."/>
            <person name="Zhou Y.H."/>
            <person name="Cheng J.X."/>
            <person name="Dai P.F."/>
            <person name="Guo W.B."/>
            <person name="Han X.H."/>
            <person name="Huang E.J."/>
            <person name="Li L.F."/>
            <person name="Wei W."/>
            <person name="Gao Y.C."/>
            <person name="Liu J.Z."/>
            <person name="Shao H.Z."/>
            <person name="Wang X."/>
            <person name="Wang C.C."/>
            <person name="Yang T.C."/>
            <person name="Huo Q.B."/>
            <person name="Li W."/>
            <person name="Chen H.Y."/>
            <person name="Chen S.E."/>
            <person name="Zhou L.G."/>
            <person name="Ni X.B."/>
            <person name="Tian J.H."/>
            <person name="Sheng Y."/>
            <person name="Liu T."/>
            <person name="Pan Y.S."/>
            <person name="Xia L.Y."/>
            <person name="Li J."/>
            <person name="Zhao F."/>
            <person name="Cao W.C."/>
        </authorList>
    </citation>
    <scope>NUCLEOTIDE SEQUENCE</scope>
    <source>
        <strain evidence="2">Rmic-2018</strain>
    </source>
</reference>
<feature type="region of interest" description="Disordered" evidence="1">
    <location>
        <begin position="108"/>
        <end position="167"/>
    </location>
</feature>